<name>A0A7I9VG77_9BACT</name>
<sequence length="182" mass="20195">MALTATLYDFDVALSHVDNGLHLSLQIRAARHPSETLERMWLRVLAFCWFHQERIAFGPGLSDPDAPDLYADDLTGQKELWVRVGRPDPARIQREADRAGQARVGVLFDAPSRMEAFLAEAREAKLARLARVDLLAADPRLLAALAARDDRRTRLALTIVGDHVYAERGGQAVDGPLTRGSF</sequence>
<dbReference type="EMBL" id="BJTG01000001">
    <property type="protein sequence ID" value="GEJ55345.1"/>
    <property type="molecule type" value="Genomic_DNA"/>
</dbReference>
<organism evidence="1 2">
    <name type="scientific">Anaeromyxobacter diazotrophicus</name>
    <dbReference type="NCBI Taxonomy" id="2590199"/>
    <lineage>
        <taxon>Bacteria</taxon>
        <taxon>Pseudomonadati</taxon>
        <taxon>Myxococcota</taxon>
        <taxon>Myxococcia</taxon>
        <taxon>Myxococcales</taxon>
        <taxon>Cystobacterineae</taxon>
        <taxon>Anaeromyxobacteraceae</taxon>
        <taxon>Anaeromyxobacter</taxon>
    </lineage>
</organism>
<accession>A0A7I9VG77</accession>
<protein>
    <recommendedName>
        <fullName evidence="3">YaeQ family protein</fullName>
    </recommendedName>
</protein>
<dbReference type="InterPro" id="IPR009822">
    <property type="entry name" value="YaeQ"/>
</dbReference>
<dbReference type="Pfam" id="PF07152">
    <property type="entry name" value="YaeQ"/>
    <property type="match status" value="1"/>
</dbReference>
<dbReference type="PANTHER" id="PTHR38784:SF1">
    <property type="entry name" value="SUCROSE PHOSPHORYLASE"/>
    <property type="match status" value="1"/>
</dbReference>
<keyword evidence="2" id="KW-1185">Reference proteome</keyword>
<dbReference type="InterPro" id="IPR038590">
    <property type="entry name" value="YaeQ_sf"/>
</dbReference>
<comment type="caution">
    <text evidence="1">The sequence shown here is derived from an EMBL/GenBank/DDBJ whole genome shotgun (WGS) entry which is preliminary data.</text>
</comment>
<proteinExistence type="predicted"/>
<evidence type="ECO:0000313" key="1">
    <source>
        <dbReference type="EMBL" id="GEJ55345.1"/>
    </source>
</evidence>
<dbReference type="SUPFAM" id="SSF52980">
    <property type="entry name" value="Restriction endonuclease-like"/>
    <property type="match status" value="1"/>
</dbReference>
<evidence type="ECO:0008006" key="3">
    <source>
        <dbReference type="Google" id="ProtNLM"/>
    </source>
</evidence>
<reference evidence="2" key="1">
    <citation type="journal article" date="2020" name="Appl. Environ. Microbiol.">
        <title>Diazotrophic Anaeromyxobacter Isolates from Soils.</title>
        <authorList>
            <person name="Masuda Y."/>
            <person name="Yamanaka H."/>
            <person name="Xu Z.X."/>
            <person name="Shiratori Y."/>
            <person name="Aono T."/>
            <person name="Amachi S."/>
            <person name="Senoo K."/>
            <person name="Itoh H."/>
        </authorList>
    </citation>
    <scope>NUCLEOTIDE SEQUENCE [LARGE SCALE GENOMIC DNA]</scope>
    <source>
        <strain evidence="2">R267</strain>
    </source>
</reference>
<dbReference type="Gene3D" id="3.10.640.10">
    <property type="entry name" value="Restriction endonuclease-like alpha-beta roll domain"/>
    <property type="match status" value="1"/>
</dbReference>
<dbReference type="AlphaFoldDB" id="A0A7I9VG77"/>
<dbReference type="SMART" id="SM01322">
    <property type="entry name" value="YaeQ"/>
    <property type="match status" value="1"/>
</dbReference>
<dbReference type="PANTHER" id="PTHR38784">
    <property type="entry name" value="SUCROSE PHOSPHORYLASE"/>
    <property type="match status" value="1"/>
</dbReference>
<gene>
    <name evidence="1" type="ORF">AMYX_00860</name>
</gene>
<dbReference type="InterPro" id="IPR011335">
    <property type="entry name" value="Restrct_endonuc-II-like"/>
</dbReference>
<dbReference type="Proteomes" id="UP000503640">
    <property type="component" value="Unassembled WGS sequence"/>
</dbReference>
<evidence type="ECO:0000313" key="2">
    <source>
        <dbReference type="Proteomes" id="UP000503640"/>
    </source>
</evidence>